<sequence>MPNPAPKRWCSLSQPWGGKGWIVPSAFPGVAKTSKMKGLFPGWAAWVYTDPRGREDVLCPLLQDFPYLYVCDVTNLPSFGDVTSIHNMVWRALPLGDARVSAFVIRDSDALVSSAADARAESEVALLERDAEAVKEWLSGNKNFHLLRDHPWHTALIMGAVGGARAGPPGGASQTVARSGQRRRRAGGQRKVQEGRRPVVAEESAISEDERRPGGSRQLLLHQVPRRFEALPDAAQERHVRRQLHGRQGSRPSAREGALPRGMPPEEPSGLDLLLIGPSSDESVTISCPQTLIDGHGLVWINTIRKVSFKTSITGHSFHMLSSPARSALLSAKWREGVSASNVSHVIEFGNIAEDIRGSVDQKSLT</sequence>
<evidence type="ECO:0000256" key="1">
    <source>
        <dbReference type="SAM" id="MobiDB-lite"/>
    </source>
</evidence>
<gene>
    <name evidence="2" type="ORF">C7M84_001372</name>
</gene>
<reference evidence="2 3" key="1">
    <citation type="submission" date="2018-04" db="EMBL/GenBank/DDBJ databases">
        <authorList>
            <person name="Zhang X."/>
            <person name="Yuan J."/>
            <person name="Li F."/>
            <person name="Xiang J."/>
        </authorList>
    </citation>
    <scope>NUCLEOTIDE SEQUENCE [LARGE SCALE GENOMIC DNA]</scope>
    <source>
        <tissue evidence="2">Muscle</tissue>
    </source>
</reference>
<name>A0A423TTU3_PENVA</name>
<reference evidence="2 3" key="2">
    <citation type="submission" date="2019-01" db="EMBL/GenBank/DDBJ databases">
        <title>The decoding of complex shrimp genome reveals the adaptation for benthos swimmer, frequently molting mechanism and breeding impact on genome.</title>
        <authorList>
            <person name="Sun Y."/>
            <person name="Gao Y."/>
            <person name="Yu Y."/>
        </authorList>
    </citation>
    <scope>NUCLEOTIDE SEQUENCE [LARGE SCALE GENOMIC DNA]</scope>
    <source>
        <tissue evidence="2">Muscle</tissue>
    </source>
</reference>
<feature type="region of interest" description="Disordered" evidence="1">
    <location>
        <begin position="163"/>
        <end position="219"/>
    </location>
</feature>
<keyword evidence="3" id="KW-1185">Reference proteome</keyword>
<protein>
    <submittedName>
        <fullName evidence="2">Uncharacterized protein</fullName>
    </submittedName>
</protein>
<proteinExistence type="predicted"/>
<comment type="caution">
    <text evidence="2">The sequence shown here is derived from an EMBL/GenBank/DDBJ whole genome shotgun (WGS) entry which is preliminary data.</text>
</comment>
<evidence type="ECO:0000313" key="3">
    <source>
        <dbReference type="Proteomes" id="UP000283509"/>
    </source>
</evidence>
<feature type="compositionally biased region" description="Basic and acidic residues" evidence="1">
    <location>
        <begin position="191"/>
        <end position="200"/>
    </location>
</feature>
<dbReference type="Proteomes" id="UP000283509">
    <property type="component" value="Unassembled WGS sequence"/>
</dbReference>
<organism evidence="2 3">
    <name type="scientific">Penaeus vannamei</name>
    <name type="common">Whiteleg shrimp</name>
    <name type="synonym">Litopenaeus vannamei</name>
    <dbReference type="NCBI Taxonomy" id="6689"/>
    <lineage>
        <taxon>Eukaryota</taxon>
        <taxon>Metazoa</taxon>
        <taxon>Ecdysozoa</taxon>
        <taxon>Arthropoda</taxon>
        <taxon>Crustacea</taxon>
        <taxon>Multicrustacea</taxon>
        <taxon>Malacostraca</taxon>
        <taxon>Eumalacostraca</taxon>
        <taxon>Eucarida</taxon>
        <taxon>Decapoda</taxon>
        <taxon>Dendrobranchiata</taxon>
        <taxon>Penaeoidea</taxon>
        <taxon>Penaeidae</taxon>
        <taxon>Penaeus</taxon>
    </lineage>
</organism>
<dbReference type="EMBL" id="QCYY01001177">
    <property type="protein sequence ID" value="ROT79894.1"/>
    <property type="molecule type" value="Genomic_DNA"/>
</dbReference>
<feature type="region of interest" description="Disordered" evidence="1">
    <location>
        <begin position="232"/>
        <end position="267"/>
    </location>
</feature>
<evidence type="ECO:0000313" key="2">
    <source>
        <dbReference type="EMBL" id="ROT79894.1"/>
    </source>
</evidence>
<accession>A0A423TTU3</accession>
<dbReference type="OrthoDB" id="204305at2759"/>
<dbReference type="AlphaFoldDB" id="A0A423TTU3"/>